<dbReference type="InterPro" id="IPR057309">
    <property type="entry name" value="PcsB_CC"/>
</dbReference>
<dbReference type="eggNOG" id="COG4942">
    <property type="taxonomic scope" value="Bacteria"/>
</dbReference>
<reference evidence="8" key="1">
    <citation type="submission" date="2016-11" db="EMBL/GenBank/DDBJ databases">
        <authorList>
            <person name="Varghese N."/>
            <person name="Submissions S."/>
        </authorList>
    </citation>
    <scope>NUCLEOTIDE SEQUENCE [LARGE SCALE GENOMIC DNA]</scope>
    <source>
        <strain evidence="8">313</strain>
    </source>
</reference>
<feature type="domain" description="M23ase beta-sheet core" evidence="5">
    <location>
        <begin position="348"/>
        <end position="441"/>
    </location>
</feature>
<dbReference type="InterPro" id="IPR016047">
    <property type="entry name" value="M23ase_b-sheet_dom"/>
</dbReference>
<sequence>MKKKLMTGIIATLLFASPIVMPTVTEAASVEELENQKAELENKSADLNSKIQSQENTLNNLEAEKANLESEVEKLQTDIDTVVLELKAQEQKLADSETKIEKLKAEIKKLKDLIARREEKLEHQARTVQTDGSTSNMVELVLAADSLSDLIGRVGVVNQLVSANKDIVIQQENDKKEVEKNEQAAQKEKVAIVSLKAKIEVNKSNLVAQKAELDDKIIQVATKYDMTESEKKQFVKEQAVVATQTSVLSSELQEERQRIIVAEEKAQEAAKKAEAEAEVKAAKAEAAAAAKAVEVKQTSKSSTSTVTAAPSISSSSANSSGFINPSAGYTTSSYGYRIHPITGVNKLHGGTDFGGGGPIVAAQSGKIVFAGYSSSWGYYVKIDHGNGVQSLYAHMVAGSLLVSSGQQVSQGQQIGTMGTTGSSTGVHLHFEVYVNGSRVDPASYL</sequence>
<accession>A0A1N6G2S2</accession>
<evidence type="ECO:0000256" key="4">
    <source>
        <dbReference type="SAM" id="SignalP"/>
    </source>
</evidence>
<dbReference type="Gene3D" id="6.10.250.3150">
    <property type="match status" value="1"/>
</dbReference>
<dbReference type="SUPFAM" id="SSF51261">
    <property type="entry name" value="Duplicated hybrid motif"/>
    <property type="match status" value="1"/>
</dbReference>
<feature type="coiled-coil region" evidence="2">
    <location>
        <begin position="252"/>
        <end position="292"/>
    </location>
</feature>
<dbReference type="Gene3D" id="2.70.70.10">
    <property type="entry name" value="Glucose Permease (Domain IIA)"/>
    <property type="match status" value="1"/>
</dbReference>
<feature type="region of interest" description="Disordered" evidence="3">
    <location>
        <begin position="299"/>
        <end position="319"/>
    </location>
</feature>
<feature type="coiled-coil region" evidence="2">
    <location>
        <begin position="23"/>
        <end position="127"/>
    </location>
</feature>
<dbReference type="Pfam" id="PF01551">
    <property type="entry name" value="Peptidase_M23"/>
    <property type="match status" value="1"/>
</dbReference>
<dbReference type="InterPro" id="IPR011055">
    <property type="entry name" value="Dup_hybrid_motif"/>
</dbReference>
<dbReference type="Pfam" id="PF24568">
    <property type="entry name" value="CC_PcsB"/>
    <property type="match status" value="1"/>
</dbReference>
<feature type="coiled-coil region" evidence="2">
    <location>
        <begin position="168"/>
        <end position="216"/>
    </location>
</feature>
<keyword evidence="2" id="KW-0175">Coiled coil</keyword>
<dbReference type="EMBL" id="FSRN01000001">
    <property type="protein sequence ID" value="SIO01818.1"/>
    <property type="molecule type" value="Genomic_DNA"/>
</dbReference>
<evidence type="ECO:0000256" key="3">
    <source>
        <dbReference type="SAM" id="MobiDB-lite"/>
    </source>
</evidence>
<keyword evidence="8" id="KW-1185">Reference proteome</keyword>
<feature type="chain" id="PRO_5039448804" evidence="4">
    <location>
        <begin position="23"/>
        <end position="445"/>
    </location>
</feature>
<dbReference type="CDD" id="cd12797">
    <property type="entry name" value="M23_peptidase"/>
    <property type="match status" value="1"/>
</dbReference>
<keyword evidence="1 4" id="KW-0732">Signal</keyword>
<dbReference type="STRING" id="28230.SAMN05878443_0987"/>
<dbReference type="Proteomes" id="UP000184758">
    <property type="component" value="Unassembled WGS sequence"/>
</dbReference>
<evidence type="ECO:0000259" key="6">
    <source>
        <dbReference type="Pfam" id="PF24568"/>
    </source>
</evidence>
<organism evidence="7 8">
    <name type="scientific">Carnobacterium alterfunditum</name>
    <dbReference type="NCBI Taxonomy" id="28230"/>
    <lineage>
        <taxon>Bacteria</taxon>
        <taxon>Bacillati</taxon>
        <taxon>Bacillota</taxon>
        <taxon>Bacilli</taxon>
        <taxon>Lactobacillales</taxon>
        <taxon>Carnobacteriaceae</taxon>
        <taxon>Carnobacterium</taxon>
    </lineage>
</organism>
<evidence type="ECO:0000256" key="2">
    <source>
        <dbReference type="SAM" id="Coils"/>
    </source>
</evidence>
<evidence type="ECO:0000313" key="7">
    <source>
        <dbReference type="EMBL" id="SIO01818.1"/>
    </source>
</evidence>
<feature type="domain" description="Peptidoglycan hydrolase PcsB coiled-coil" evidence="6">
    <location>
        <begin position="107"/>
        <end position="180"/>
    </location>
</feature>
<evidence type="ECO:0000313" key="8">
    <source>
        <dbReference type="Proteomes" id="UP000184758"/>
    </source>
</evidence>
<evidence type="ECO:0000259" key="5">
    <source>
        <dbReference type="Pfam" id="PF01551"/>
    </source>
</evidence>
<dbReference type="PANTHER" id="PTHR21666:SF270">
    <property type="entry name" value="MUREIN HYDROLASE ACTIVATOR ENVC"/>
    <property type="match status" value="1"/>
</dbReference>
<dbReference type="OrthoDB" id="9805070at2"/>
<gene>
    <name evidence="7" type="ORF">SAMN05878443_0987</name>
</gene>
<proteinExistence type="predicted"/>
<dbReference type="AlphaFoldDB" id="A0A1N6G2S2"/>
<dbReference type="RefSeq" id="WP_034547787.1">
    <property type="nucleotide sequence ID" value="NZ_FSRN01000001.1"/>
</dbReference>
<dbReference type="PANTHER" id="PTHR21666">
    <property type="entry name" value="PEPTIDASE-RELATED"/>
    <property type="match status" value="1"/>
</dbReference>
<evidence type="ECO:0000256" key="1">
    <source>
        <dbReference type="ARBA" id="ARBA00022729"/>
    </source>
</evidence>
<dbReference type="InterPro" id="IPR050570">
    <property type="entry name" value="Cell_wall_metabolism_enzyme"/>
</dbReference>
<name>A0A1N6G2S2_9LACT</name>
<protein>
    <submittedName>
        <fullName evidence="7">Murein DD-endopeptidase MepM and murein hydrolase activator NlpD, contain LysM domain</fullName>
    </submittedName>
</protein>
<dbReference type="GO" id="GO:0004222">
    <property type="term" value="F:metalloendopeptidase activity"/>
    <property type="evidence" value="ECO:0007669"/>
    <property type="project" value="TreeGrafter"/>
</dbReference>
<keyword evidence="7" id="KW-0378">Hydrolase</keyword>
<feature type="signal peptide" evidence="4">
    <location>
        <begin position="1"/>
        <end position="22"/>
    </location>
</feature>